<dbReference type="InterPro" id="IPR015947">
    <property type="entry name" value="PUA-like_sf"/>
</dbReference>
<dbReference type="SUPFAM" id="SSF88697">
    <property type="entry name" value="PUA domain-like"/>
    <property type="match status" value="1"/>
</dbReference>
<keyword evidence="10" id="KW-1185">Reference proteome</keyword>
<evidence type="ECO:0000256" key="5">
    <source>
        <dbReference type="ARBA" id="ARBA00023136"/>
    </source>
</evidence>
<dbReference type="PANTHER" id="PTHR23127:SF0">
    <property type="entry name" value="H_ACA RIBONUCLEOPROTEIN COMPLEX SUBUNIT DKC1"/>
    <property type="match status" value="1"/>
</dbReference>
<evidence type="ECO:0000313" key="9">
    <source>
        <dbReference type="EMBL" id="CAL5226026.1"/>
    </source>
</evidence>
<keyword evidence="4" id="KW-1133">Transmembrane helix</keyword>
<dbReference type="PANTHER" id="PTHR23127">
    <property type="entry name" value="CENTROMERE/MICROTUBULE BINDING PROTEIN CBF5"/>
    <property type="match status" value="1"/>
</dbReference>
<feature type="region of interest" description="Disordered" evidence="7">
    <location>
        <begin position="346"/>
        <end position="386"/>
    </location>
</feature>
<comment type="caution">
    <text evidence="9">The sequence shown here is derived from an EMBL/GenBank/DDBJ whole genome shotgun (WGS) entry which is preliminary data.</text>
</comment>
<organism evidence="9 10">
    <name type="scientific">Coccomyxa viridis</name>
    <dbReference type="NCBI Taxonomy" id="1274662"/>
    <lineage>
        <taxon>Eukaryota</taxon>
        <taxon>Viridiplantae</taxon>
        <taxon>Chlorophyta</taxon>
        <taxon>core chlorophytes</taxon>
        <taxon>Trebouxiophyceae</taxon>
        <taxon>Trebouxiophyceae incertae sedis</taxon>
        <taxon>Coccomyxaceae</taxon>
        <taxon>Coccomyxa</taxon>
    </lineage>
</organism>
<accession>A0ABP1G1E0</accession>
<dbReference type="Pfam" id="PF03092">
    <property type="entry name" value="BT1"/>
    <property type="match status" value="1"/>
</dbReference>
<evidence type="ECO:0000256" key="3">
    <source>
        <dbReference type="ARBA" id="ARBA00022692"/>
    </source>
</evidence>
<comment type="subcellular location">
    <subcellularLocation>
        <location evidence="1">Membrane</location>
        <topology evidence="1">Multi-pass membrane protein</topology>
    </subcellularLocation>
</comment>
<dbReference type="InterPro" id="IPR002478">
    <property type="entry name" value="PUA"/>
</dbReference>
<dbReference type="CDD" id="cd21148">
    <property type="entry name" value="PUA_Cbf5"/>
    <property type="match status" value="1"/>
</dbReference>
<dbReference type="InterPro" id="IPR039309">
    <property type="entry name" value="BT1"/>
</dbReference>
<dbReference type="Gene3D" id="3.30.2350.10">
    <property type="entry name" value="Pseudouridine synthase"/>
    <property type="match status" value="1"/>
</dbReference>
<dbReference type="Proteomes" id="UP001497392">
    <property type="component" value="Unassembled WGS sequence"/>
</dbReference>
<dbReference type="InterPro" id="IPR004802">
    <property type="entry name" value="tRNA_PsdUridine_synth_B_fam"/>
</dbReference>
<feature type="compositionally biased region" description="Basic and acidic residues" evidence="7">
    <location>
        <begin position="356"/>
        <end position="366"/>
    </location>
</feature>
<feature type="domain" description="PUA" evidence="8">
    <location>
        <begin position="234"/>
        <end position="326"/>
    </location>
</feature>
<keyword evidence="2" id="KW-0813">Transport</keyword>
<dbReference type="Gene3D" id="2.30.130.10">
    <property type="entry name" value="PUA domain"/>
    <property type="match status" value="2"/>
</dbReference>
<name>A0ABP1G1E0_9CHLO</name>
<protein>
    <submittedName>
        <fullName evidence="9">G8834 protein</fullName>
    </submittedName>
</protein>
<dbReference type="Pfam" id="PF16198">
    <property type="entry name" value="TruB_C_2"/>
    <property type="match status" value="1"/>
</dbReference>
<sequence length="386" mass="42379">MNRRQSSKGLMETYKRAIQGNKEPLDTADGASSSDSSPEKPDTYLNVESGDVPTDTATSGLVTGPDKFRLLGGLEPSPELIAISMVYFVQGILGLSRLGVSFMYKDEFHLEPASVAFVTSFAAFPWVVKPLHVRTIYNAKLLEDDDERQLVVFWISCEAGTYVRTMCVHLGLLLGVRAHMQELRGVRSGIVGEKDNLVTMHDTLDVQWVYGNTKDESYLRRAIMPLEAVLTTYKRLVVKDSAVNAICYGAKLMIPGLLPMRMPLRWKMSAFQGLCTPQGVKFCSVLQCVMITTEGEAVAIGIAQMITSTIATCDHGCVALVKRVIMERDIYPRRWGLGPTASKKKQMKIEAAAAGDKAEKPEKMNDTEEATANGAIPNCTEADAGR</sequence>
<dbReference type="SMART" id="SM00359">
    <property type="entry name" value="PUA"/>
    <property type="match status" value="1"/>
</dbReference>
<keyword evidence="6" id="KW-0413">Isomerase</keyword>
<evidence type="ECO:0000256" key="7">
    <source>
        <dbReference type="SAM" id="MobiDB-lite"/>
    </source>
</evidence>
<evidence type="ECO:0000256" key="1">
    <source>
        <dbReference type="ARBA" id="ARBA00004141"/>
    </source>
</evidence>
<evidence type="ECO:0000259" key="8">
    <source>
        <dbReference type="SMART" id="SM00359"/>
    </source>
</evidence>
<dbReference type="InterPro" id="IPR020103">
    <property type="entry name" value="PsdUridine_synth_cat_dom_sf"/>
</dbReference>
<dbReference type="EMBL" id="CAXHTA020000015">
    <property type="protein sequence ID" value="CAL5226026.1"/>
    <property type="molecule type" value="Genomic_DNA"/>
</dbReference>
<evidence type="ECO:0000313" key="10">
    <source>
        <dbReference type="Proteomes" id="UP001497392"/>
    </source>
</evidence>
<keyword evidence="3" id="KW-0812">Transmembrane</keyword>
<evidence type="ECO:0000256" key="2">
    <source>
        <dbReference type="ARBA" id="ARBA00022448"/>
    </source>
</evidence>
<dbReference type="InterPro" id="IPR032819">
    <property type="entry name" value="TruB_C"/>
</dbReference>
<dbReference type="PROSITE" id="PS50890">
    <property type="entry name" value="PUA"/>
    <property type="match status" value="1"/>
</dbReference>
<evidence type="ECO:0000256" key="6">
    <source>
        <dbReference type="ARBA" id="ARBA00023235"/>
    </source>
</evidence>
<reference evidence="9 10" key="1">
    <citation type="submission" date="2024-06" db="EMBL/GenBank/DDBJ databases">
        <authorList>
            <person name="Kraege A."/>
            <person name="Thomma B."/>
        </authorList>
    </citation>
    <scope>NUCLEOTIDE SEQUENCE [LARGE SCALE GENOMIC DNA]</scope>
</reference>
<dbReference type="InterPro" id="IPR036974">
    <property type="entry name" value="PUA_sf"/>
</dbReference>
<feature type="region of interest" description="Disordered" evidence="7">
    <location>
        <begin position="1"/>
        <end position="60"/>
    </location>
</feature>
<dbReference type="SUPFAM" id="SSF55120">
    <property type="entry name" value="Pseudouridine synthase"/>
    <property type="match status" value="1"/>
</dbReference>
<keyword evidence="5" id="KW-0472">Membrane</keyword>
<proteinExistence type="predicted"/>
<gene>
    <name evidence="9" type="primary">g8834</name>
    <name evidence="9" type="ORF">VP750_LOCUS7932</name>
</gene>
<evidence type="ECO:0000256" key="4">
    <source>
        <dbReference type="ARBA" id="ARBA00022989"/>
    </source>
</evidence>